<dbReference type="InterPro" id="IPR007276">
    <property type="entry name" value="Nop14"/>
</dbReference>
<feature type="compositionally biased region" description="Basic and acidic residues" evidence="7">
    <location>
        <begin position="265"/>
        <end position="298"/>
    </location>
</feature>
<protein>
    <submittedName>
        <fullName evidence="8">Nop14</fullName>
    </submittedName>
</protein>
<feature type="region of interest" description="Disordered" evidence="7">
    <location>
        <begin position="1"/>
        <end position="33"/>
    </location>
</feature>
<reference evidence="8" key="1">
    <citation type="submission" date="2022-10" db="EMBL/GenBank/DDBJ databases">
        <title>Novel sulphate-reducing endosymbionts in the free-living metamonad Anaeramoeba.</title>
        <authorList>
            <person name="Jerlstrom-Hultqvist J."/>
            <person name="Cepicka I."/>
            <person name="Gallot-Lavallee L."/>
            <person name="Salas-Leiva D."/>
            <person name="Curtis B.A."/>
            <person name="Zahonova K."/>
            <person name="Pipaliya S."/>
            <person name="Dacks J."/>
            <person name="Roger A.J."/>
        </authorList>
    </citation>
    <scope>NUCLEOTIDE SEQUENCE</scope>
    <source>
        <strain evidence="8">BMAN</strain>
    </source>
</reference>
<evidence type="ECO:0000256" key="7">
    <source>
        <dbReference type="SAM" id="MobiDB-lite"/>
    </source>
</evidence>
<keyword evidence="9" id="KW-1185">Reference proteome</keyword>
<dbReference type="GO" id="GO:0032040">
    <property type="term" value="C:small-subunit processome"/>
    <property type="evidence" value="ECO:0007669"/>
    <property type="project" value="InterPro"/>
</dbReference>
<evidence type="ECO:0000256" key="1">
    <source>
        <dbReference type="ARBA" id="ARBA00004604"/>
    </source>
</evidence>
<dbReference type="AlphaFoldDB" id="A0A9Q0LS37"/>
<dbReference type="OMA" id="KSCWPSL"/>
<dbReference type="Pfam" id="PF04147">
    <property type="entry name" value="Nop14"/>
    <property type="match status" value="2"/>
</dbReference>
<name>A0A9Q0LS37_ANAIG</name>
<evidence type="ECO:0000256" key="6">
    <source>
        <dbReference type="ARBA" id="ARBA00024695"/>
    </source>
</evidence>
<evidence type="ECO:0000256" key="2">
    <source>
        <dbReference type="ARBA" id="ARBA00007466"/>
    </source>
</evidence>
<dbReference type="EMBL" id="JAPDFW010000057">
    <property type="protein sequence ID" value="KAJ5077680.1"/>
    <property type="molecule type" value="Genomic_DNA"/>
</dbReference>
<comment type="similarity">
    <text evidence="2">Belongs to the NOP14 family.</text>
</comment>
<sequence length="835" mass="99939">MGRNKKTQRVSSKKSRKKNQEKELQSNPFNFRQKKQKFEIIGTKTEKSQNIPQKREQSFKIREETLRKELQNQNKSNVFIDKRIGENDSKQIAKEDKVFLRFQQQRMKKFSKKNIYNLDDNEEKIQKKKPILTHNGVDIMEIPNSILNQEIDKEKEDDENVYSFDDERIIDEFHFGRGSNNQNKKKSRKEVLHEIISKSKMYKNQHDQQKKEQKEERKMLDNEFDEIISHGFLKPKRKHTLESTKNSQNNEFTSSMNELFFEKRIKPSNRSKTEEEITKEKKEKMKQKEKENQKRMLMDQEFSSEDEQEMEKQKNTSLNKKKKNTRITDDDIFDDFELLEEFRQHNLNENENGNENENLSENELDEEYQEKEDLINEFDLDPDFNIEEQYKEFISILEKKGKEEEKTNFIQKTRIKITNSNQNKRLKLQRLYQLVFYHFTQLCGALNISNANLLVNELFEITQIIPSFVVYHSKQELKKIQEKFTESLQQNVQILLSQNDSNHNDNQEKQNIINFPEIIDIFKFRLFSILFPVTDFRHPVITPTLLLINEILTKRPIITFQDVCSSLFLASIFYSCYLKPSKRYSPELILFLKSLLKTSIKENTKNSNSFQFNICPLWIRNDWLFLNQKEKLIPEKLKINILVENQETNQNKVNCLSIIAQILDELIDDWNLHPSFPEIFTEISQIISLSKLSILNEKKSKKKKSKKKKSENSLQFIYSSLLKKMNNQIEQKSITRSKLQIYNRKPAMIKSLNPKFNITFSLSKPKRLEALKKKVQTETRGAIRELRKDTAFLAYEKEKNKQIEKEERNQKTKEIFSDLQQQQHQWKQFLTTKRK</sequence>
<evidence type="ECO:0000256" key="3">
    <source>
        <dbReference type="ARBA" id="ARBA00022517"/>
    </source>
</evidence>
<keyword evidence="3" id="KW-0690">Ribosome biogenesis</keyword>
<feature type="region of interest" description="Disordered" evidence="7">
    <location>
        <begin position="345"/>
        <end position="368"/>
    </location>
</feature>
<feature type="compositionally biased region" description="Acidic residues" evidence="7">
    <location>
        <begin position="352"/>
        <end position="368"/>
    </location>
</feature>
<dbReference type="PANTHER" id="PTHR23183">
    <property type="entry name" value="NOP14"/>
    <property type="match status" value="1"/>
</dbReference>
<feature type="region of interest" description="Disordered" evidence="7">
    <location>
        <begin position="265"/>
        <end position="322"/>
    </location>
</feature>
<feature type="compositionally biased region" description="Basic residues" evidence="7">
    <location>
        <begin position="1"/>
        <end position="17"/>
    </location>
</feature>
<keyword evidence="4" id="KW-0698">rRNA processing</keyword>
<dbReference type="GO" id="GO:0030692">
    <property type="term" value="C:Noc4p-Nop14p complex"/>
    <property type="evidence" value="ECO:0007669"/>
    <property type="project" value="TreeGrafter"/>
</dbReference>
<comment type="function">
    <text evidence="6">Involved in nucleolar processing of pre-18S ribosomal RNA. Has a role in the nuclear export of 40S pre-ribosomal subunit to the cytoplasm.</text>
</comment>
<dbReference type="PANTHER" id="PTHR23183:SF0">
    <property type="entry name" value="NUCLEOLAR PROTEIN 14"/>
    <property type="match status" value="1"/>
</dbReference>
<accession>A0A9Q0LS37</accession>
<evidence type="ECO:0000256" key="4">
    <source>
        <dbReference type="ARBA" id="ARBA00022552"/>
    </source>
</evidence>
<dbReference type="Proteomes" id="UP001149090">
    <property type="component" value="Unassembled WGS sequence"/>
</dbReference>
<organism evidence="8 9">
    <name type="scientific">Anaeramoeba ignava</name>
    <name type="common">Anaerobic marine amoeba</name>
    <dbReference type="NCBI Taxonomy" id="1746090"/>
    <lineage>
        <taxon>Eukaryota</taxon>
        <taxon>Metamonada</taxon>
        <taxon>Anaeramoebidae</taxon>
        <taxon>Anaeramoeba</taxon>
    </lineage>
</organism>
<gene>
    <name evidence="8" type="ORF">M0811_05779</name>
</gene>
<keyword evidence="5" id="KW-0539">Nucleus</keyword>
<comment type="caution">
    <text evidence="8">The sequence shown here is derived from an EMBL/GenBank/DDBJ whole genome shotgun (WGS) entry which is preliminary data.</text>
</comment>
<evidence type="ECO:0000256" key="5">
    <source>
        <dbReference type="ARBA" id="ARBA00023242"/>
    </source>
</evidence>
<proteinExistence type="inferred from homology"/>
<dbReference type="GO" id="GO:0030490">
    <property type="term" value="P:maturation of SSU-rRNA"/>
    <property type="evidence" value="ECO:0007669"/>
    <property type="project" value="TreeGrafter"/>
</dbReference>
<dbReference type="OrthoDB" id="441771at2759"/>
<comment type="subcellular location">
    <subcellularLocation>
        <location evidence="1">Nucleus</location>
        <location evidence="1">Nucleolus</location>
    </subcellularLocation>
</comment>
<evidence type="ECO:0000313" key="9">
    <source>
        <dbReference type="Proteomes" id="UP001149090"/>
    </source>
</evidence>
<evidence type="ECO:0000313" key="8">
    <source>
        <dbReference type="EMBL" id="KAJ5077680.1"/>
    </source>
</evidence>